<dbReference type="InterPro" id="IPR019572">
    <property type="entry name" value="UBA_E1_SCCH"/>
</dbReference>
<dbReference type="PIRSF" id="PIRSF039133">
    <property type="entry name" value="SUMO_E1B"/>
    <property type="match status" value="1"/>
</dbReference>
<feature type="domain" description="THIF-type NAD/FAD binding fold" evidence="11">
    <location>
        <begin position="16"/>
        <end position="407"/>
    </location>
</feature>
<comment type="caution">
    <text evidence="14">The sequence shown here is derived from an EMBL/GenBank/DDBJ whole genome shotgun (WGS) entry which is preliminary data.</text>
</comment>
<feature type="domain" description="Ubiquitin/SUMO-activating enzyme ubiquitin-like" evidence="13">
    <location>
        <begin position="441"/>
        <end position="528"/>
    </location>
</feature>
<evidence type="ECO:0000256" key="2">
    <source>
        <dbReference type="ARBA" id="ARBA00005673"/>
    </source>
</evidence>
<evidence type="ECO:0000259" key="11">
    <source>
        <dbReference type="Pfam" id="PF00899"/>
    </source>
</evidence>
<evidence type="ECO:0000256" key="3">
    <source>
        <dbReference type="ARBA" id="ARBA00022723"/>
    </source>
</evidence>
<protein>
    <recommendedName>
        <fullName evidence="8">Ubiquitin-activating enzyme E1-like</fullName>
    </recommendedName>
</protein>
<name>A0ABR0K1B3_9EURO</name>
<dbReference type="InterPro" id="IPR045886">
    <property type="entry name" value="ThiF/MoeB/HesA"/>
</dbReference>
<dbReference type="SUPFAM" id="SSF69572">
    <property type="entry name" value="Activating enzymes of the ubiquitin-like proteins"/>
    <property type="match status" value="1"/>
</dbReference>
<dbReference type="Gene3D" id="1.10.10.520">
    <property type="entry name" value="Ubiquitin activating enzymes (Uba3). Chain: B, domain 2"/>
    <property type="match status" value="1"/>
</dbReference>
<dbReference type="PROSITE" id="PS00865">
    <property type="entry name" value="UBIQUITIN_ACTIVAT_2"/>
    <property type="match status" value="1"/>
</dbReference>
<dbReference type="InterPro" id="IPR030661">
    <property type="entry name" value="Uba2"/>
</dbReference>
<evidence type="ECO:0000256" key="1">
    <source>
        <dbReference type="ARBA" id="ARBA00004718"/>
    </source>
</evidence>
<evidence type="ECO:0000313" key="15">
    <source>
        <dbReference type="Proteomes" id="UP001345013"/>
    </source>
</evidence>
<evidence type="ECO:0000256" key="5">
    <source>
        <dbReference type="ARBA" id="ARBA00022786"/>
    </source>
</evidence>
<evidence type="ECO:0000256" key="4">
    <source>
        <dbReference type="ARBA" id="ARBA00022741"/>
    </source>
</evidence>
<keyword evidence="3 8" id="KW-0479">Metal-binding</keyword>
<evidence type="ECO:0000256" key="6">
    <source>
        <dbReference type="ARBA" id="ARBA00022833"/>
    </source>
</evidence>
<dbReference type="InterPro" id="IPR000594">
    <property type="entry name" value="ThiF_NAD_FAD-bd"/>
</dbReference>
<dbReference type="PROSITE" id="PS51257">
    <property type="entry name" value="PROKAR_LIPOPROTEIN"/>
    <property type="match status" value="1"/>
</dbReference>
<keyword evidence="15" id="KW-1185">Reference proteome</keyword>
<keyword evidence="4 8" id="KW-0547">Nucleotide-binding</keyword>
<organism evidence="14 15">
    <name type="scientific">Lithohypha guttulata</name>
    <dbReference type="NCBI Taxonomy" id="1690604"/>
    <lineage>
        <taxon>Eukaryota</taxon>
        <taxon>Fungi</taxon>
        <taxon>Dikarya</taxon>
        <taxon>Ascomycota</taxon>
        <taxon>Pezizomycotina</taxon>
        <taxon>Eurotiomycetes</taxon>
        <taxon>Chaetothyriomycetidae</taxon>
        <taxon>Chaetothyriales</taxon>
        <taxon>Trichomeriaceae</taxon>
        <taxon>Lithohypha</taxon>
    </lineage>
</organism>
<proteinExistence type="inferred from homology"/>
<dbReference type="InterPro" id="IPR028077">
    <property type="entry name" value="UAE_UbL_dom"/>
</dbReference>
<keyword evidence="7 8" id="KW-0067">ATP-binding</keyword>
<keyword evidence="14" id="KW-0436">Ligase</keyword>
<comment type="similarity">
    <text evidence="2 8">Belongs to the ubiquitin-activating E1 family.</text>
</comment>
<dbReference type="InterPro" id="IPR035985">
    <property type="entry name" value="Ubiquitin-activating_enz"/>
</dbReference>
<dbReference type="GO" id="GO:0004839">
    <property type="term" value="F:ubiquitin activating enzyme activity"/>
    <property type="evidence" value="ECO:0007669"/>
    <property type="project" value="UniProtKB-EC"/>
</dbReference>
<dbReference type="Pfam" id="PF10585">
    <property type="entry name" value="UBA_E1_SCCH"/>
    <property type="match status" value="1"/>
</dbReference>
<sequence length="629" mass="69887">MPRERFPRQSLGVMYNTLKEARVLLVGAGGIGCELLKDLVKSGFGEIHIIDLDTIDLSNLNRQFLFRHEHIKQSKAQVAKEVAQKFDPRTKLVAHHANIKDEQYSVEWFSSFKIVFNALDNIDARRHVNRMCLAADVPLIESGTTGFNGSVQVIKKSKTACYDCKPKQIPKSFPVCTVRSTPSQPIHTIVWAKSYLLPELFGVSEDQAAEVDSSTDSENAEEIKKLKEESQQLRKLRESMGSDDFAQKVFDQVFRRDVERLLSMDDYWKNKKAPTPLSHEVFATGAEDVDTSISQTDQRVWTIPETFVVFKDSLARLSKRLAQEKAQAEKNGLPEPVIEFDKDDDGTLDFVTAAANLWSAAFAIEPKSKFDTKQMAGNIIPAIATTNAMIAALCVLQAYKVIKGELGRTREIFLQRANMVGDSSDLPNPECTVCSRTMGRVQIDLEKATVKELVETLKSDLGYGTDFNVNIESPQVIVYDYMEAEDDEEAAEKRLGMKLSEFEVKAGTSLIVHDDDGDEPRVDLQLFVEKNGTEEGMPAVKMVQKDNARLEIPRKARTLAATTNGVDSIEASTEEQAPAAAGNKRKRGPEDDTASGTPAKKIQQSKSGRKDDAITLEDDGQDEGAIVLD</sequence>
<dbReference type="InterPro" id="IPR023318">
    <property type="entry name" value="Ub_act_enz_dom_a_sf"/>
</dbReference>
<dbReference type="Gene3D" id="3.50.50.80">
    <property type="entry name" value="Ubiquitin-activating enzyme E1, inactive adenylation domain, subdomain 1"/>
    <property type="match status" value="1"/>
</dbReference>
<evidence type="ECO:0000256" key="10">
    <source>
        <dbReference type="SAM" id="MobiDB-lite"/>
    </source>
</evidence>
<reference evidence="14 15" key="1">
    <citation type="submission" date="2023-08" db="EMBL/GenBank/DDBJ databases">
        <title>Black Yeasts Isolated from many extreme environments.</title>
        <authorList>
            <person name="Coleine C."/>
            <person name="Stajich J.E."/>
            <person name="Selbmann L."/>
        </authorList>
    </citation>
    <scope>NUCLEOTIDE SEQUENCE [LARGE SCALE GENOMIC DNA]</scope>
    <source>
        <strain evidence="14 15">CCFEE 5885</strain>
    </source>
</reference>
<dbReference type="Gene3D" id="3.10.290.20">
    <property type="entry name" value="Ubiquitin-like 2 activating enzyme e1b. Chain: B, domain 3"/>
    <property type="match status" value="1"/>
</dbReference>
<evidence type="ECO:0000259" key="13">
    <source>
        <dbReference type="Pfam" id="PF14732"/>
    </source>
</evidence>
<dbReference type="PANTHER" id="PTHR10953:SF5">
    <property type="entry name" value="SUMO-ACTIVATING ENZYME SUBUNIT 2"/>
    <property type="match status" value="1"/>
</dbReference>
<evidence type="ECO:0000313" key="14">
    <source>
        <dbReference type="EMBL" id="KAK5081795.1"/>
    </source>
</evidence>
<accession>A0ABR0K1B3</accession>
<evidence type="ECO:0000259" key="12">
    <source>
        <dbReference type="Pfam" id="PF10585"/>
    </source>
</evidence>
<feature type="compositionally biased region" description="Polar residues" evidence="10">
    <location>
        <begin position="561"/>
        <end position="575"/>
    </location>
</feature>
<evidence type="ECO:0000256" key="8">
    <source>
        <dbReference type="PIRNR" id="PIRNR039133"/>
    </source>
</evidence>
<dbReference type="EMBL" id="JAVRRG010000135">
    <property type="protein sequence ID" value="KAK5081795.1"/>
    <property type="molecule type" value="Genomic_DNA"/>
</dbReference>
<comment type="subunit">
    <text evidence="8">Heterodimer.</text>
</comment>
<dbReference type="InterPro" id="IPR042449">
    <property type="entry name" value="Ub-E1_IAD_1"/>
</dbReference>
<feature type="region of interest" description="Disordered" evidence="10">
    <location>
        <begin position="561"/>
        <end position="629"/>
    </location>
</feature>
<dbReference type="Proteomes" id="UP001345013">
    <property type="component" value="Unassembled WGS sequence"/>
</dbReference>
<keyword evidence="6 8" id="KW-0862">Zinc</keyword>
<evidence type="ECO:0000256" key="7">
    <source>
        <dbReference type="ARBA" id="ARBA00022840"/>
    </source>
</evidence>
<keyword evidence="5 8" id="KW-0833">Ubl conjugation pathway</keyword>
<dbReference type="PANTHER" id="PTHR10953">
    <property type="entry name" value="UBIQUITIN-ACTIVATING ENZYME E1"/>
    <property type="match status" value="1"/>
</dbReference>
<dbReference type="Pfam" id="PF14732">
    <property type="entry name" value="UAE_UbL"/>
    <property type="match status" value="1"/>
</dbReference>
<dbReference type="InterPro" id="IPR033127">
    <property type="entry name" value="UBQ-activ_enz_E1_Cys_AS"/>
</dbReference>
<gene>
    <name evidence="14" type="primary">UBA2</name>
    <name evidence="14" type="ORF">LTR24_008149</name>
</gene>
<evidence type="ECO:0000256" key="9">
    <source>
        <dbReference type="PROSITE-ProRule" id="PRU10132"/>
    </source>
</evidence>
<feature type="domain" description="Ubiquitin-activating enzyme SCCH" evidence="12">
    <location>
        <begin position="311"/>
        <end position="373"/>
    </location>
</feature>
<dbReference type="Pfam" id="PF00899">
    <property type="entry name" value="ThiF"/>
    <property type="match status" value="1"/>
</dbReference>
<feature type="active site" description="Glycyl thioester intermediate" evidence="9">
    <location>
        <position position="176"/>
    </location>
</feature>
<comment type="pathway">
    <text evidence="1 8">Protein modification; protein sumoylation.</text>
</comment>